<dbReference type="Proteomes" id="UP001189429">
    <property type="component" value="Unassembled WGS sequence"/>
</dbReference>
<accession>A0ABN9VD48</accession>
<evidence type="ECO:0000313" key="4">
    <source>
        <dbReference type="Proteomes" id="UP001189429"/>
    </source>
</evidence>
<keyword evidence="2" id="KW-0732">Signal</keyword>
<sequence>MKFVVTLALLAVEPLPARCSRMAARARGSAGGAPPESSEEAALRPAHGHHRHHHHHHHHGRQHDEAPRPQPVGLRAEAAGPASTPFDCEAGRARWRLGWSEAKKGWCCKHEWWPECEDEGYASSSPFDCEVGVQRWELGWSDAKKDWCCQNEPPRGCTPTTTTTTPLFDCKAGLDKWETGWSSEKKEWCCEREPPRGCLPFDCDAGLAKWETGWSGEKKEWCCHNEPPKGCQTSTTTTTPRFDCQAGLAKWETGWSDEKKEWCCEHAPPRGCLPFDCEAGLDRWESGWSAQKQEWCCEHGGRGCPSRTTTTTTTSSTTPFDCDAGLSRWKTGWSDDKKQWCCEQEPPKGCDEPAFDCDAGLAKWVTGWSEDKKEWCCEHEPPKGCTVTTSTTTTTPYDCDAGLPKWESGWSEAKKEWCCANEPPKGCANTTTETTTTPFDCDAGLAKWETGWSGAKKRWCCKHESPKGCSPGDLEAFDCDAGLSKWETGWSDDKKEWCCEHQPPSGCATTTTTTTTTTARFDCDAGLSRWDTGWSDDKKDWCCKNEYPKGCSVDELPFDCGAGVPKWETGWSDAKKDWCCEHQPHKECPGQFNCTVGDVDWKAEWTSEKKRWCCKHRPPGGCEEEDEEEKAKAEPEEPREPGPAEAEEGPEGPPRRGRPTLGGAGAPPLGPFPWVYEHSGAVARDLELRAGARFFPEGASAQIDMTENDRHRSDAVFSREPSVFDGCVLVRDFAAPLRVGAAVRRQRGGLRRNDTEGRTAGIPTDLPDDMYSGPGEGRKRQAPDRLPESALLLRGGAYDLDSADTFGEGGGRANAELQMNMFAHLGSVAGEVPVVPHGAVANWMSKRRAPGSPATESSVPTRCPSAELLTFDPLDDDHDAPAPQQGGDEPALLGPALPEPAAHSGRRWSGMAAAQREAPLQRLRSEAYWELQTASRQRTRRAPWEMGVRRRSALSEEGLRGTAAAAAPAPEDAEGGGEGAAEGARCWAGAISRELRRRVRGPAPRAVDITATNEEFGEWLQYRDHLANEGLQDIALHSYLTLTRRTTREQYKSIRDEYANWREERGDHVQHVSYFQYIDLVRMAEGRPYASVMRGTFSIACEYQGSTQLDSYKTNIVSGCGKDLPAILGLDSMQDKRTIIVLERGQEKLLFLGKGQVKMELPEGSKIMPTTKLPSGHLSIRAAFRGIGSSTVGASRFPHPGQRFVAP</sequence>
<feature type="compositionally biased region" description="Low complexity" evidence="1">
    <location>
        <begin position="881"/>
        <end position="902"/>
    </location>
</feature>
<gene>
    <name evidence="3" type="ORF">PCOR1329_LOCUS56696</name>
</gene>
<keyword evidence="4" id="KW-1185">Reference proteome</keyword>
<feature type="region of interest" description="Disordered" evidence="1">
    <location>
        <begin position="953"/>
        <end position="981"/>
    </location>
</feature>
<evidence type="ECO:0000256" key="2">
    <source>
        <dbReference type="SAM" id="SignalP"/>
    </source>
</evidence>
<feature type="compositionally biased region" description="Basic and acidic residues" evidence="1">
    <location>
        <begin position="629"/>
        <end position="642"/>
    </location>
</feature>
<feature type="region of interest" description="Disordered" evidence="1">
    <location>
        <begin position="618"/>
        <end position="666"/>
    </location>
</feature>
<feature type="region of interest" description="Disordered" evidence="1">
    <location>
        <begin position="749"/>
        <end position="786"/>
    </location>
</feature>
<feature type="region of interest" description="Disordered" evidence="1">
    <location>
        <begin position="26"/>
        <end position="85"/>
    </location>
</feature>
<feature type="compositionally biased region" description="Low complexity" evidence="1">
    <location>
        <begin position="960"/>
        <end position="970"/>
    </location>
</feature>
<evidence type="ECO:0008006" key="5">
    <source>
        <dbReference type="Google" id="ProtNLM"/>
    </source>
</evidence>
<evidence type="ECO:0000313" key="3">
    <source>
        <dbReference type="EMBL" id="CAK0870648.1"/>
    </source>
</evidence>
<feature type="signal peptide" evidence="2">
    <location>
        <begin position="1"/>
        <end position="19"/>
    </location>
</feature>
<proteinExistence type="predicted"/>
<organism evidence="3 4">
    <name type="scientific">Prorocentrum cordatum</name>
    <dbReference type="NCBI Taxonomy" id="2364126"/>
    <lineage>
        <taxon>Eukaryota</taxon>
        <taxon>Sar</taxon>
        <taxon>Alveolata</taxon>
        <taxon>Dinophyceae</taxon>
        <taxon>Prorocentrales</taxon>
        <taxon>Prorocentraceae</taxon>
        <taxon>Prorocentrum</taxon>
    </lineage>
</organism>
<feature type="region of interest" description="Disordered" evidence="1">
    <location>
        <begin position="869"/>
        <end position="904"/>
    </location>
</feature>
<feature type="chain" id="PRO_5046374127" description="NAD(P)(+)--arginine ADP-ribosyltransferase" evidence="2">
    <location>
        <begin position="20"/>
        <end position="1207"/>
    </location>
</feature>
<reference evidence="3" key="1">
    <citation type="submission" date="2023-10" db="EMBL/GenBank/DDBJ databases">
        <authorList>
            <person name="Chen Y."/>
            <person name="Shah S."/>
            <person name="Dougan E. K."/>
            <person name="Thang M."/>
            <person name="Chan C."/>
        </authorList>
    </citation>
    <scope>NUCLEOTIDE SEQUENCE [LARGE SCALE GENOMIC DNA]</scope>
</reference>
<name>A0ABN9VD48_9DINO</name>
<protein>
    <recommendedName>
        <fullName evidence="5">NAD(P)(+)--arginine ADP-ribosyltransferase</fullName>
    </recommendedName>
</protein>
<comment type="caution">
    <text evidence="3">The sequence shown here is derived from an EMBL/GenBank/DDBJ whole genome shotgun (WGS) entry which is preliminary data.</text>
</comment>
<feature type="compositionally biased region" description="Basic and acidic residues" evidence="1">
    <location>
        <begin position="776"/>
        <end position="786"/>
    </location>
</feature>
<feature type="compositionally biased region" description="Low complexity" evidence="1">
    <location>
        <begin position="26"/>
        <end position="36"/>
    </location>
</feature>
<feature type="compositionally biased region" description="Basic residues" evidence="1">
    <location>
        <begin position="46"/>
        <end position="61"/>
    </location>
</feature>
<evidence type="ECO:0000256" key="1">
    <source>
        <dbReference type="SAM" id="MobiDB-lite"/>
    </source>
</evidence>
<dbReference type="EMBL" id="CAUYUJ010016982">
    <property type="protein sequence ID" value="CAK0870648.1"/>
    <property type="molecule type" value="Genomic_DNA"/>
</dbReference>